<keyword evidence="4" id="KW-0804">Transcription</keyword>
<reference evidence="6 7" key="1">
    <citation type="submission" date="2020-05" db="EMBL/GenBank/DDBJ databases">
        <title>Draft genome sequence of Desulfovibrio sp. strain HN2T.</title>
        <authorList>
            <person name="Ueno A."/>
            <person name="Tamazawa S."/>
            <person name="Tamamura S."/>
            <person name="Murakami T."/>
            <person name="Kiyama T."/>
            <person name="Inomata H."/>
            <person name="Amano Y."/>
            <person name="Miyakawa K."/>
            <person name="Tamaki H."/>
            <person name="Naganuma T."/>
            <person name="Kaneko K."/>
        </authorList>
    </citation>
    <scope>NUCLEOTIDE SEQUENCE [LARGE SCALE GENOMIC DNA]</scope>
    <source>
        <strain evidence="6 7">HN2</strain>
    </source>
</reference>
<dbReference type="Gene3D" id="3.40.190.290">
    <property type="match status" value="1"/>
</dbReference>
<dbReference type="InterPro" id="IPR050950">
    <property type="entry name" value="HTH-type_LysR_regulators"/>
</dbReference>
<dbReference type="FunFam" id="1.10.10.10:FF:000001">
    <property type="entry name" value="LysR family transcriptional regulator"/>
    <property type="match status" value="1"/>
</dbReference>
<keyword evidence="2" id="KW-0805">Transcription regulation</keyword>
<dbReference type="PROSITE" id="PS50931">
    <property type="entry name" value="HTH_LYSR"/>
    <property type="match status" value="1"/>
</dbReference>
<evidence type="ECO:0000256" key="4">
    <source>
        <dbReference type="ARBA" id="ARBA00023163"/>
    </source>
</evidence>
<protein>
    <submittedName>
        <fullName evidence="6">LysR family transcriptional regulator</fullName>
    </submittedName>
</protein>
<dbReference type="GO" id="GO:0005829">
    <property type="term" value="C:cytosol"/>
    <property type="evidence" value="ECO:0007669"/>
    <property type="project" value="TreeGrafter"/>
</dbReference>
<dbReference type="EMBL" id="BLVO01000013">
    <property type="protein sequence ID" value="GFM33580.1"/>
    <property type="molecule type" value="Genomic_DNA"/>
</dbReference>
<dbReference type="Pfam" id="PF03466">
    <property type="entry name" value="LysR_substrate"/>
    <property type="match status" value="1"/>
</dbReference>
<evidence type="ECO:0000256" key="1">
    <source>
        <dbReference type="ARBA" id="ARBA00009437"/>
    </source>
</evidence>
<name>A0A7J0BIT5_9BACT</name>
<organism evidence="6 7">
    <name type="scientific">Desulfovibrio subterraneus</name>
    <dbReference type="NCBI Taxonomy" id="2718620"/>
    <lineage>
        <taxon>Bacteria</taxon>
        <taxon>Pseudomonadati</taxon>
        <taxon>Thermodesulfobacteriota</taxon>
        <taxon>Desulfovibrionia</taxon>
        <taxon>Desulfovibrionales</taxon>
        <taxon>Desulfovibrionaceae</taxon>
        <taxon>Desulfovibrio</taxon>
    </lineage>
</organism>
<dbReference type="GO" id="GO:0003700">
    <property type="term" value="F:DNA-binding transcription factor activity"/>
    <property type="evidence" value="ECO:0007669"/>
    <property type="project" value="InterPro"/>
</dbReference>
<dbReference type="InterPro" id="IPR036390">
    <property type="entry name" value="WH_DNA-bd_sf"/>
</dbReference>
<dbReference type="Proteomes" id="UP000503840">
    <property type="component" value="Unassembled WGS sequence"/>
</dbReference>
<dbReference type="SUPFAM" id="SSF46785">
    <property type="entry name" value="Winged helix' DNA-binding domain"/>
    <property type="match status" value="1"/>
</dbReference>
<feature type="domain" description="HTH lysR-type" evidence="5">
    <location>
        <begin position="1"/>
        <end position="58"/>
    </location>
</feature>
<dbReference type="RefSeq" id="WP_174405226.1">
    <property type="nucleotide sequence ID" value="NZ_BLVO01000013.1"/>
</dbReference>
<comment type="caution">
    <text evidence="6">The sequence shown here is derived from an EMBL/GenBank/DDBJ whole genome shotgun (WGS) entry which is preliminary data.</text>
</comment>
<dbReference type="CDD" id="cd05466">
    <property type="entry name" value="PBP2_LTTR_substrate"/>
    <property type="match status" value="1"/>
</dbReference>
<dbReference type="AlphaFoldDB" id="A0A7J0BIT5"/>
<dbReference type="GO" id="GO:0003677">
    <property type="term" value="F:DNA binding"/>
    <property type="evidence" value="ECO:0007669"/>
    <property type="project" value="UniProtKB-KW"/>
</dbReference>
<sequence>MELNQLRSFVCVAREQNLTRAARILHISQSALSTQIRGLEDSLGIILFERQARGMTLTVNGKTLLGQARMILDAAENMRVTAGKLNAELCGAITVGLNTDPLYLRMRALDARMEKLYPEISIEFITSQTMATTSLLHERVLDAGFRFGISRDEGISETFLTDVPLAVVIPTRFLRRVSKVSDFTWRSLAELPWLWTTCACPFHKLVADRMAEHGVKPHPVADALDEAIVREMVANGKGASILRRDMAELLEAEGLAAAWDEPLSVPLSIACLSSRKEDPLIAALIQEVRSIWAKS</sequence>
<comment type="similarity">
    <text evidence="1">Belongs to the LysR transcriptional regulatory family.</text>
</comment>
<accession>A0A7J0BIT5</accession>
<evidence type="ECO:0000256" key="3">
    <source>
        <dbReference type="ARBA" id="ARBA00023125"/>
    </source>
</evidence>
<evidence type="ECO:0000313" key="7">
    <source>
        <dbReference type="Proteomes" id="UP000503840"/>
    </source>
</evidence>
<dbReference type="PRINTS" id="PR00039">
    <property type="entry name" value="HTHLYSR"/>
</dbReference>
<gene>
    <name evidence="6" type="ORF">DSM101010T_19450</name>
</gene>
<dbReference type="PANTHER" id="PTHR30419">
    <property type="entry name" value="HTH-TYPE TRANSCRIPTIONAL REGULATOR YBHD"/>
    <property type="match status" value="1"/>
</dbReference>
<keyword evidence="3" id="KW-0238">DNA-binding</keyword>
<dbReference type="Pfam" id="PF00126">
    <property type="entry name" value="HTH_1"/>
    <property type="match status" value="1"/>
</dbReference>
<dbReference type="SUPFAM" id="SSF53850">
    <property type="entry name" value="Periplasmic binding protein-like II"/>
    <property type="match status" value="1"/>
</dbReference>
<dbReference type="InterPro" id="IPR005119">
    <property type="entry name" value="LysR_subst-bd"/>
</dbReference>
<proteinExistence type="inferred from homology"/>
<dbReference type="Gene3D" id="1.10.10.10">
    <property type="entry name" value="Winged helix-like DNA-binding domain superfamily/Winged helix DNA-binding domain"/>
    <property type="match status" value="1"/>
</dbReference>
<evidence type="ECO:0000259" key="5">
    <source>
        <dbReference type="PROSITE" id="PS50931"/>
    </source>
</evidence>
<keyword evidence="7" id="KW-1185">Reference proteome</keyword>
<dbReference type="InterPro" id="IPR000847">
    <property type="entry name" value="LysR_HTH_N"/>
</dbReference>
<evidence type="ECO:0000256" key="2">
    <source>
        <dbReference type="ARBA" id="ARBA00023015"/>
    </source>
</evidence>
<dbReference type="InterPro" id="IPR036388">
    <property type="entry name" value="WH-like_DNA-bd_sf"/>
</dbReference>
<evidence type="ECO:0000313" key="6">
    <source>
        <dbReference type="EMBL" id="GFM33580.1"/>
    </source>
</evidence>